<dbReference type="SUPFAM" id="SSF52540">
    <property type="entry name" value="P-loop containing nucleoside triphosphate hydrolases"/>
    <property type="match status" value="1"/>
</dbReference>
<dbReference type="EC" id="2.7.1.156" evidence="8"/>
<feature type="active site" description="GMP-histidine intermediate" evidence="18">
    <location>
        <position position="49"/>
    </location>
</feature>
<feature type="binding site" evidence="19">
    <location>
        <begin position="33"/>
        <end position="35"/>
    </location>
    <ligand>
        <name>GTP</name>
        <dbReference type="ChEBI" id="CHEBI:37565"/>
    </ligand>
</feature>
<keyword evidence="14" id="KW-0067">ATP-binding</keyword>
<gene>
    <name evidence="20" type="ORF">DV701_11630</name>
</gene>
<comment type="function">
    <text evidence="4">Catalyzes ATP-dependent phosphorylation of adenosylcobinamide and addition of GMP to adenosylcobinamide phosphate.</text>
</comment>
<comment type="pathway">
    <text evidence="6">Cofactor biosynthesis; adenosylcobalamin biosynthesis; adenosylcobalamin from cob(II)yrinate a,c-diamide: step 5/7.</text>
</comment>
<sequence>MSLTLLTGGARSGKSSLAVRRAERSGAPVVFVATGRASDEEMTDRIARHRAERPAGWTTLEEPLEVVAAVGQLPPGRSVIVDCLSLWLNNLMVRGDDEAAVVAQADGLGRWGTAYQGEVVVVTNEVGLGIVPMHALSRDYRDRLGRMNAAVARHADLAQLVVAGRTLTLDPVED</sequence>
<comment type="pathway">
    <text evidence="5">Cofactor biosynthesis; adenosylcobalamin biosynthesis; adenosylcobalamin from cob(II)yrinate a,c-diamide: step 6/7.</text>
</comment>
<evidence type="ECO:0000256" key="2">
    <source>
        <dbReference type="ARBA" id="ARBA00000711"/>
    </source>
</evidence>
<evidence type="ECO:0000256" key="18">
    <source>
        <dbReference type="PIRSR" id="PIRSR006135-1"/>
    </source>
</evidence>
<evidence type="ECO:0000256" key="4">
    <source>
        <dbReference type="ARBA" id="ARBA00003889"/>
    </source>
</evidence>
<dbReference type="GO" id="GO:0043752">
    <property type="term" value="F:adenosylcobinamide kinase activity"/>
    <property type="evidence" value="ECO:0007669"/>
    <property type="project" value="UniProtKB-EC"/>
</dbReference>
<dbReference type="OrthoDB" id="9788370at2"/>
<keyword evidence="15 19" id="KW-0342">GTP-binding</keyword>
<evidence type="ECO:0000256" key="9">
    <source>
        <dbReference type="ARBA" id="ARBA00012523"/>
    </source>
</evidence>
<dbReference type="RefSeq" id="WP_114928450.1">
    <property type="nucleotide sequence ID" value="NZ_CP031229.1"/>
</dbReference>
<evidence type="ECO:0000256" key="15">
    <source>
        <dbReference type="ARBA" id="ARBA00023134"/>
    </source>
</evidence>
<evidence type="ECO:0000256" key="17">
    <source>
        <dbReference type="ARBA" id="ARBA00030571"/>
    </source>
</evidence>
<dbReference type="GO" id="GO:0005525">
    <property type="term" value="F:GTP binding"/>
    <property type="evidence" value="ECO:0007669"/>
    <property type="project" value="UniProtKB-KW"/>
</dbReference>
<feature type="binding site" evidence="19">
    <location>
        <begin position="50"/>
        <end position="53"/>
    </location>
    <ligand>
        <name>GTP</name>
        <dbReference type="ChEBI" id="CHEBI:37565"/>
    </ligand>
</feature>
<keyword evidence="20" id="KW-0548">Nucleotidyltransferase</keyword>
<evidence type="ECO:0000256" key="13">
    <source>
        <dbReference type="ARBA" id="ARBA00022777"/>
    </source>
</evidence>
<evidence type="ECO:0000256" key="16">
    <source>
        <dbReference type="ARBA" id="ARBA00029570"/>
    </source>
</evidence>
<dbReference type="EC" id="2.7.7.62" evidence="9"/>
<keyword evidence="21" id="KW-1185">Reference proteome</keyword>
<dbReference type="GO" id="GO:0005524">
    <property type="term" value="F:ATP binding"/>
    <property type="evidence" value="ECO:0007669"/>
    <property type="project" value="UniProtKB-KW"/>
</dbReference>
<dbReference type="Proteomes" id="UP000253790">
    <property type="component" value="Chromosome"/>
</dbReference>
<comment type="similarity">
    <text evidence="7">Belongs to the CobU/CobP family.</text>
</comment>
<evidence type="ECO:0000256" key="19">
    <source>
        <dbReference type="PIRSR" id="PIRSR006135-2"/>
    </source>
</evidence>
<keyword evidence="10" id="KW-0169">Cobalamin biosynthesis</keyword>
<evidence type="ECO:0000256" key="7">
    <source>
        <dbReference type="ARBA" id="ARBA00007490"/>
    </source>
</evidence>
<comment type="catalytic activity">
    <reaction evidence="2">
        <text>adenosylcob(III)inamide phosphate + GTP + H(+) = adenosylcob(III)inamide-GDP + diphosphate</text>
        <dbReference type="Rhea" id="RHEA:22712"/>
        <dbReference type="ChEBI" id="CHEBI:15378"/>
        <dbReference type="ChEBI" id="CHEBI:33019"/>
        <dbReference type="ChEBI" id="CHEBI:37565"/>
        <dbReference type="ChEBI" id="CHEBI:58502"/>
        <dbReference type="ChEBI" id="CHEBI:60487"/>
        <dbReference type="EC" id="2.7.7.62"/>
    </reaction>
</comment>
<organism evidence="20 21">
    <name type="scientific">Ornithinimicrobium avium</name>
    <dbReference type="NCBI Taxonomy" id="2283195"/>
    <lineage>
        <taxon>Bacteria</taxon>
        <taxon>Bacillati</taxon>
        <taxon>Actinomycetota</taxon>
        <taxon>Actinomycetes</taxon>
        <taxon>Micrococcales</taxon>
        <taxon>Ornithinimicrobiaceae</taxon>
        <taxon>Ornithinimicrobium</taxon>
    </lineage>
</organism>
<evidence type="ECO:0000256" key="3">
    <source>
        <dbReference type="ARBA" id="ARBA00001522"/>
    </source>
</evidence>
<dbReference type="EMBL" id="CP031229">
    <property type="protein sequence ID" value="AXH96684.1"/>
    <property type="molecule type" value="Genomic_DNA"/>
</dbReference>
<accession>A0A345NNS6</accession>
<reference evidence="20 21" key="1">
    <citation type="submission" date="2018-07" db="EMBL/GenBank/DDBJ databases">
        <title>Complete genome sequencing of Ornithinimicrobium sp. AMA3305.</title>
        <authorList>
            <person name="Bae J.-W."/>
        </authorList>
    </citation>
    <scope>NUCLEOTIDE SEQUENCE [LARGE SCALE GENOMIC DNA]</scope>
    <source>
        <strain evidence="20 21">AMA3305</strain>
    </source>
</reference>
<dbReference type="PIRSF" id="PIRSF006135">
    <property type="entry name" value="CobU"/>
    <property type="match status" value="1"/>
</dbReference>
<dbReference type="GO" id="GO:0008820">
    <property type="term" value="F:cobinamide phosphate guanylyltransferase activity"/>
    <property type="evidence" value="ECO:0007669"/>
    <property type="project" value="UniProtKB-EC"/>
</dbReference>
<dbReference type="AlphaFoldDB" id="A0A345NNS6"/>
<evidence type="ECO:0000313" key="21">
    <source>
        <dbReference type="Proteomes" id="UP000253790"/>
    </source>
</evidence>
<dbReference type="InterPro" id="IPR027417">
    <property type="entry name" value="P-loop_NTPase"/>
</dbReference>
<protein>
    <recommendedName>
        <fullName evidence="16">Adenosylcobinamide kinase</fullName>
        <ecNumber evidence="8">2.7.1.156</ecNumber>
        <ecNumber evidence="9">2.7.7.62</ecNumber>
    </recommendedName>
    <alternativeName>
        <fullName evidence="17">Adenosylcobinamide-phosphate guanylyltransferase</fullName>
    </alternativeName>
</protein>
<comment type="catalytic activity">
    <reaction evidence="1">
        <text>adenosylcob(III)inamide + ATP = adenosylcob(III)inamide phosphate + ADP + H(+)</text>
        <dbReference type="Rhea" id="RHEA:15769"/>
        <dbReference type="ChEBI" id="CHEBI:2480"/>
        <dbReference type="ChEBI" id="CHEBI:15378"/>
        <dbReference type="ChEBI" id="CHEBI:30616"/>
        <dbReference type="ChEBI" id="CHEBI:58502"/>
        <dbReference type="ChEBI" id="CHEBI:456216"/>
        <dbReference type="EC" id="2.7.1.156"/>
    </reaction>
</comment>
<dbReference type="CDD" id="cd00544">
    <property type="entry name" value="CobU"/>
    <property type="match status" value="1"/>
</dbReference>
<dbReference type="PANTHER" id="PTHR34848:SF1">
    <property type="entry name" value="BIFUNCTIONAL ADENOSYLCOBALAMIN BIOSYNTHESIS PROTEIN COBU"/>
    <property type="match status" value="1"/>
</dbReference>
<keyword evidence="13 20" id="KW-0418">Kinase</keyword>
<comment type="catalytic activity">
    <reaction evidence="3">
        <text>adenosylcob(III)inamide + GTP = adenosylcob(III)inamide phosphate + GDP + H(+)</text>
        <dbReference type="Rhea" id="RHEA:15765"/>
        <dbReference type="ChEBI" id="CHEBI:2480"/>
        <dbReference type="ChEBI" id="CHEBI:15378"/>
        <dbReference type="ChEBI" id="CHEBI:37565"/>
        <dbReference type="ChEBI" id="CHEBI:58189"/>
        <dbReference type="ChEBI" id="CHEBI:58502"/>
        <dbReference type="EC" id="2.7.1.156"/>
    </reaction>
</comment>
<keyword evidence="12 19" id="KW-0547">Nucleotide-binding</keyword>
<evidence type="ECO:0000256" key="6">
    <source>
        <dbReference type="ARBA" id="ARBA00005159"/>
    </source>
</evidence>
<evidence type="ECO:0000313" key="20">
    <source>
        <dbReference type="EMBL" id="AXH96684.1"/>
    </source>
</evidence>
<dbReference type="GO" id="GO:0009236">
    <property type="term" value="P:cobalamin biosynthetic process"/>
    <property type="evidence" value="ECO:0007669"/>
    <property type="project" value="UniProtKB-UniPathway"/>
</dbReference>
<dbReference type="PANTHER" id="PTHR34848">
    <property type="match status" value="1"/>
</dbReference>
<dbReference type="Gene3D" id="3.40.50.300">
    <property type="entry name" value="P-loop containing nucleotide triphosphate hydrolases"/>
    <property type="match status" value="1"/>
</dbReference>
<evidence type="ECO:0000256" key="12">
    <source>
        <dbReference type="ARBA" id="ARBA00022741"/>
    </source>
</evidence>
<feature type="binding site" evidence="19">
    <location>
        <position position="82"/>
    </location>
    <ligand>
        <name>GTP</name>
        <dbReference type="ChEBI" id="CHEBI:37565"/>
    </ligand>
</feature>
<name>A0A345NNS6_9MICO</name>
<keyword evidence="11 20" id="KW-0808">Transferase</keyword>
<evidence type="ECO:0000256" key="14">
    <source>
        <dbReference type="ARBA" id="ARBA00022840"/>
    </source>
</evidence>
<feature type="binding site" evidence="19">
    <location>
        <position position="61"/>
    </location>
    <ligand>
        <name>GTP</name>
        <dbReference type="ChEBI" id="CHEBI:37565"/>
    </ligand>
</feature>
<dbReference type="NCBIfam" id="NF004469">
    <property type="entry name" value="PRK05800.1"/>
    <property type="match status" value="1"/>
</dbReference>
<dbReference type="UniPathway" id="UPA00148">
    <property type="reaction ID" value="UER00236"/>
</dbReference>
<dbReference type="InterPro" id="IPR003203">
    <property type="entry name" value="CobU/CobP"/>
</dbReference>
<dbReference type="Pfam" id="PF02283">
    <property type="entry name" value="CobU"/>
    <property type="match status" value="1"/>
</dbReference>
<evidence type="ECO:0000256" key="10">
    <source>
        <dbReference type="ARBA" id="ARBA00022573"/>
    </source>
</evidence>
<evidence type="ECO:0000256" key="11">
    <source>
        <dbReference type="ARBA" id="ARBA00022679"/>
    </source>
</evidence>
<proteinExistence type="inferred from homology"/>
<dbReference type="KEGG" id="orn:DV701_11630"/>
<feature type="binding site" evidence="19">
    <location>
        <begin position="8"/>
        <end position="15"/>
    </location>
    <ligand>
        <name>GTP</name>
        <dbReference type="ChEBI" id="CHEBI:37565"/>
    </ligand>
</feature>
<evidence type="ECO:0000256" key="8">
    <source>
        <dbReference type="ARBA" id="ARBA00012016"/>
    </source>
</evidence>
<evidence type="ECO:0000256" key="1">
    <source>
        <dbReference type="ARBA" id="ARBA00000312"/>
    </source>
</evidence>
<evidence type="ECO:0000256" key="5">
    <source>
        <dbReference type="ARBA" id="ARBA00004692"/>
    </source>
</evidence>